<dbReference type="Proteomes" id="UP000215914">
    <property type="component" value="Chromosome 5"/>
</dbReference>
<keyword evidence="2" id="KW-1185">Reference proteome</keyword>
<dbReference type="EMBL" id="CM007894">
    <property type="protein sequence ID" value="OTG25153.1"/>
    <property type="molecule type" value="Genomic_DNA"/>
</dbReference>
<dbReference type="OMA" id="IRRGMDP"/>
<accession>A0A251UQ63</accession>
<reference evidence="2" key="1">
    <citation type="journal article" date="2017" name="Nature">
        <title>The sunflower genome provides insights into oil metabolism, flowering and Asterid evolution.</title>
        <authorList>
            <person name="Badouin H."/>
            <person name="Gouzy J."/>
            <person name="Grassa C.J."/>
            <person name="Murat F."/>
            <person name="Staton S.E."/>
            <person name="Cottret L."/>
            <person name="Lelandais-Briere C."/>
            <person name="Owens G.L."/>
            <person name="Carrere S."/>
            <person name="Mayjonade B."/>
            <person name="Legrand L."/>
            <person name="Gill N."/>
            <person name="Kane N.C."/>
            <person name="Bowers J.E."/>
            <person name="Hubner S."/>
            <person name="Bellec A."/>
            <person name="Berard A."/>
            <person name="Berges H."/>
            <person name="Blanchet N."/>
            <person name="Boniface M.C."/>
            <person name="Brunel D."/>
            <person name="Catrice O."/>
            <person name="Chaidir N."/>
            <person name="Claudel C."/>
            <person name="Donnadieu C."/>
            <person name="Faraut T."/>
            <person name="Fievet G."/>
            <person name="Helmstetter N."/>
            <person name="King M."/>
            <person name="Knapp S.J."/>
            <person name="Lai Z."/>
            <person name="Le Paslier M.C."/>
            <person name="Lippi Y."/>
            <person name="Lorenzon L."/>
            <person name="Mandel J.R."/>
            <person name="Marage G."/>
            <person name="Marchand G."/>
            <person name="Marquand E."/>
            <person name="Bret-Mestries E."/>
            <person name="Morien E."/>
            <person name="Nambeesan S."/>
            <person name="Nguyen T."/>
            <person name="Pegot-Espagnet P."/>
            <person name="Pouilly N."/>
            <person name="Raftis F."/>
            <person name="Sallet E."/>
            <person name="Schiex T."/>
            <person name="Thomas J."/>
            <person name="Vandecasteele C."/>
            <person name="Vares D."/>
            <person name="Vear F."/>
            <person name="Vautrin S."/>
            <person name="Crespi M."/>
            <person name="Mangin B."/>
            <person name="Burke J.M."/>
            <person name="Salse J."/>
            <person name="Munos S."/>
            <person name="Vincourt P."/>
            <person name="Rieseberg L.H."/>
            <person name="Langlade N.B."/>
        </authorList>
    </citation>
    <scope>NUCLEOTIDE SEQUENCE [LARGE SCALE GENOMIC DNA]</scope>
    <source>
        <strain evidence="2">cv. SF193</strain>
    </source>
</reference>
<evidence type="ECO:0000313" key="1">
    <source>
        <dbReference type="EMBL" id="OTG25153.1"/>
    </source>
</evidence>
<sequence>MDELREAVERAELVDGHAHNIVALDSSLPFLSCFSEASGKALAHVPSTLNFKRSLRDIARLYGSDLSLEGVQQYRLDSGIEIITKICFKAAGISTVLVDDGLVLDKMLGTDILPCAGRILRIERLAEDILDQGIKNGIPWTMDTFTDSFLARLKSYPFSIPQL</sequence>
<protein>
    <submittedName>
        <fullName evidence="1">Uncharacterized protein</fullName>
    </submittedName>
</protein>
<dbReference type="InParanoid" id="A0A251UQ63"/>
<dbReference type="Gene3D" id="3.20.20.140">
    <property type="entry name" value="Metal-dependent hydrolases"/>
    <property type="match status" value="1"/>
</dbReference>
<gene>
    <name evidence="1" type="ORF">HannXRQ_Chr05g0144531</name>
</gene>
<dbReference type="PANTHER" id="PTHR43383">
    <property type="entry name" value="NODULIN 6"/>
    <property type="match status" value="1"/>
</dbReference>
<dbReference type="STRING" id="4232.A0A251UQ63"/>
<evidence type="ECO:0000313" key="2">
    <source>
        <dbReference type="Proteomes" id="UP000215914"/>
    </source>
</evidence>
<dbReference type="AlphaFoldDB" id="A0A251UQ63"/>
<organism evidence="1 2">
    <name type="scientific">Helianthus annuus</name>
    <name type="common">Common sunflower</name>
    <dbReference type="NCBI Taxonomy" id="4232"/>
    <lineage>
        <taxon>Eukaryota</taxon>
        <taxon>Viridiplantae</taxon>
        <taxon>Streptophyta</taxon>
        <taxon>Embryophyta</taxon>
        <taxon>Tracheophyta</taxon>
        <taxon>Spermatophyta</taxon>
        <taxon>Magnoliopsida</taxon>
        <taxon>eudicotyledons</taxon>
        <taxon>Gunneridae</taxon>
        <taxon>Pentapetalae</taxon>
        <taxon>asterids</taxon>
        <taxon>campanulids</taxon>
        <taxon>Asterales</taxon>
        <taxon>Asteraceae</taxon>
        <taxon>Asteroideae</taxon>
        <taxon>Heliantheae alliance</taxon>
        <taxon>Heliantheae</taxon>
        <taxon>Helianthus</taxon>
    </lineage>
</organism>
<dbReference type="PANTHER" id="PTHR43383:SF2">
    <property type="entry name" value="AMIDOHYDROLASE 2 FAMILY PROTEIN"/>
    <property type="match status" value="1"/>
</dbReference>
<name>A0A251UQ63_HELAN</name>
<proteinExistence type="predicted"/>